<dbReference type="EMBL" id="NOKQ01000128">
    <property type="protein sequence ID" value="OZS79455.1"/>
    <property type="molecule type" value="Genomic_DNA"/>
</dbReference>
<evidence type="ECO:0000313" key="7">
    <source>
        <dbReference type="Proteomes" id="UP000217065"/>
    </source>
</evidence>
<dbReference type="GO" id="GO:0003676">
    <property type="term" value="F:nucleic acid binding"/>
    <property type="evidence" value="ECO:0007669"/>
    <property type="project" value="InterPro"/>
</dbReference>
<dbReference type="GO" id="GO:0005829">
    <property type="term" value="C:cytosol"/>
    <property type="evidence" value="ECO:0007669"/>
    <property type="project" value="TreeGrafter"/>
</dbReference>
<dbReference type="Pfam" id="PF01844">
    <property type="entry name" value="HNH"/>
    <property type="match status" value="1"/>
</dbReference>
<comment type="similarity">
    <text evidence="3">Belongs to the HNH nuclease family.</text>
</comment>
<dbReference type="RefSeq" id="WP_094941362.1">
    <property type="nucleotide sequence ID" value="NZ_NOKQ01000128.1"/>
</dbReference>
<evidence type="ECO:0000256" key="4">
    <source>
        <dbReference type="ARBA" id="ARBA00040194"/>
    </source>
</evidence>
<evidence type="ECO:0000256" key="2">
    <source>
        <dbReference type="ARBA" id="ARBA00022801"/>
    </source>
</evidence>
<keyword evidence="2" id="KW-0378">Hydrolase</keyword>
<gene>
    <name evidence="6" type="ORF">CF394_00695</name>
</gene>
<keyword evidence="1" id="KW-0540">Nuclease</keyword>
<evidence type="ECO:0000256" key="1">
    <source>
        <dbReference type="ARBA" id="ARBA00022722"/>
    </source>
</evidence>
<dbReference type="GO" id="GO:0004519">
    <property type="term" value="F:endonuclease activity"/>
    <property type="evidence" value="ECO:0007669"/>
    <property type="project" value="UniProtKB-KW"/>
</dbReference>
<keyword evidence="7" id="KW-1185">Reference proteome</keyword>
<dbReference type="PANTHER" id="PTHR41286">
    <property type="entry name" value="HNH NUCLEASE YAJD-RELATED"/>
    <property type="match status" value="1"/>
</dbReference>
<dbReference type="CDD" id="cd00085">
    <property type="entry name" value="HNHc"/>
    <property type="match status" value="1"/>
</dbReference>
<dbReference type="GO" id="GO:0008270">
    <property type="term" value="F:zinc ion binding"/>
    <property type="evidence" value="ECO:0007669"/>
    <property type="project" value="InterPro"/>
</dbReference>
<reference evidence="6 7" key="1">
    <citation type="submission" date="2017-07" db="EMBL/GenBank/DDBJ databases">
        <title>Tetzosporium hominis gen.nov. sp.nov.</title>
        <authorList>
            <person name="Tetz G."/>
            <person name="Tetz V."/>
        </authorList>
    </citation>
    <scope>NUCLEOTIDE SEQUENCE [LARGE SCALE GENOMIC DNA]</scope>
    <source>
        <strain evidence="6 7">VT-49</strain>
    </source>
</reference>
<dbReference type="GO" id="GO:0016787">
    <property type="term" value="F:hydrolase activity"/>
    <property type="evidence" value="ECO:0007669"/>
    <property type="project" value="UniProtKB-KW"/>
</dbReference>
<evidence type="ECO:0000313" key="6">
    <source>
        <dbReference type="EMBL" id="OZS79455.1"/>
    </source>
</evidence>
<dbReference type="InterPro" id="IPR002711">
    <property type="entry name" value="HNH"/>
</dbReference>
<dbReference type="OrthoDB" id="9793236at2"/>
<sequence>MHELFLKRLLYWISIGTPEKFYWTREWRETRVLALRRDKNECQHCRKKGKYRRAECVHHIKEVKHVPRLALTLSNLISLCNQCHNIEHERVGPQNIEKFIANEERW</sequence>
<comment type="caution">
    <text evidence="6">The sequence shown here is derived from an EMBL/GenBank/DDBJ whole genome shotgun (WGS) entry which is preliminary data.</text>
</comment>
<dbReference type="SMART" id="SM00507">
    <property type="entry name" value="HNHc"/>
    <property type="match status" value="1"/>
</dbReference>
<evidence type="ECO:0000256" key="3">
    <source>
        <dbReference type="ARBA" id="ARBA00038412"/>
    </source>
</evidence>
<organism evidence="6 7">
    <name type="scientific">Tetzosporium hominis</name>
    <dbReference type="NCBI Taxonomy" id="2020506"/>
    <lineage>
        <taxon>Bacteria</taxon>
        <taxon>Bacillati</taxon>
        <taxon>Bacillota</taxon>
        <taxon>Bacilli</taxon>
        <taxon>Bacillales</taxon>
        <taxon>Caryophanaceae</taxon>
        <taxon>Tetzosporium</taxon>
    </lineage>
</organism>
<dbReference type="PANTHER" id="PTHR41286:SF1">
    <property type="entry name" value="HNH NUCLEASE YAJD-RELATED"/>
    <property type="match status" value="1"/>
</dbReference>
<dbReference type="Gene3D" id="1.10.30.50">
    <property type="match status" value="1"/>
</dbReference>
<dbReference type="AlphaFoldDB" id="A0A264W7C5"/>
<name>A0A264W7C5_9BACL</name>
<feature type="domain" description="HNH nuclease" evidence="5">
    <location>
        <begin position="29"/>
        <end position="85"/>
    </location>
</feature>
<dbReference type="InterPro" id="IPR003615">
    <property type="entry name" value="HNH_nuc"/>
</dbReference>
<dbReference type="Proteomes" id="UP000217065">
    <property type="component" value="Unassembled WGS sequence"/>
</dbReference>
<proteinExistence type="inferred from homology"/>
<accession>A0A264W7C5</accession>
<evidence type="ECO:0000259" key="5">
    <source>
        <dbReference type="SMART" id="SM00507"/>
    </source>
</evidence>
<protein>
    <recommendedName>
        <fullName evidence="4">Putative HNH nuclease YajD</fullName>
    </recommendedName>
</protein>
<keyword evidence="6" id="KW-0255">Endonuclease</keyword>